<proteinExistence type="predicted"/>
<organism evidence="2 3">
    <name type="scientific">Lacibacter sediminis</name>
    <dbReference type="NCBI Taxonomy" id="2760713"/>
    <lineage>
        <taxon>Bacteria</taxon>
        <taxon>Pseudomonadati</taxon>
        <taxon>Bacteroidota</taxon>
        <taxon>Chitinophagia</taxon>
        <taxon>Chitinophagales</taxon>
        <taxon>Chitinophagaceae</taxon>
        <taxon>Lacibacter</taxon>
    </lineage>
</organism>
<evidence type="ECO:0000313" key="2">
    <source>
        <dbReference type="EMBL" id="QNA45457.1"/>
    </source>
</evidence>
<sequence length="89" mass="9645">MAKPKKISKKKAAPKKKKALKRTASRSASSARTASAPAAPAPASIGCVCVKFGQFYYCMVQKPDGSFERCPTQTRFKTLQQCQQNVCSS</sequence>
<reference evidence="3" key="1">
    <citation type="submission" date="2020-08" db="EMBL/GenBank/DDBJ databases">
        <title>Lacibacter sp. S13-6-6 genome sequencing.</title>
        <authorList>
            <person name="Jin L."/>
        </authorList>
    </citation>
    <scope>NUCLEOTIDE SEQUENCE [LARGE SCALE GENOMIC DNA]</scope>
    <source>
        <strain evidence="3">S13-6-6</strain>
    </source>
</reference>
<keyword evidence="3" id="KW-1185">Reference proteome</keyword>
<accession>A0A7G5XJ04</accession>
<gene>
    <name evidence="2" type="ORF">H4075_04445</name>
</gene>
<dbReference type="AlphaFoldDB" id="A0A7G5XJ04"/>
<evidence type="ECO:0000256" key="1">
    <source>
        <dbReference type="SAM" id="MobiDB-lite"/>
    </source>
</evidence>
<dbReference type="KEGG" id="lacs:H4075_04445"/>
<dbReference type="RefSeq" id="WP_182804535.1">
    <property type="nucleotide sequence ID" value="NZ_CP060007.1"/>
</dbReference>
<evidence type="ECO:0000313" key="3">
    <source>
        <dbReference type="Proteomes" id="UP000515344"/>
    </source>
</evidence>
<name>A0A7G5XJ04_9BACT</name>
<feature type="compositionally biased region" description="Low complexity" evidence="1">
    <location>
        <begin position="25"/>
        <end position="41"/>
    </location>
</feature>
<dbReference type="EMBL" id="CP060007">
    <property type="protein sequence ID" value="QNA45457.1"/>
    <property type="molecule type" value="Genomic_DNA"/>
</dbReference>
<feature type="compositionally biased region" description="Basic residues" evidence="1">
    <location>
        <begin position="1"/>
        <end position="24"/>
    </location>
</feature>
<feature type="region of interest" description="Disordered" evidence="1">
    <location>
        <begin position="1"/>
        <end position="41"/>
    </location>
</feature>
<protein>
    <submittedName>
        <fullName evidence="2">Uncharacterized protein</fullName>
    </submittedName>
</protein>
<dbReference type="Proteomes" id="UP000515344">
    <property type="component" value="Chromosome"/>
</dbReference>